<name>A0A369J2C2_HYPMA</name>
<accession>A0A369J2C2</accession>
<dbReference type="InParanoid" id="A0A369J2C2"/>
<evidence type="ECO:0000313" key="3">
    <source>
        <dbReference type="Proteomes" id="UP000076154"/>
    </source>
</evidence>
<sequence length="67" mass="7812">MLYRVANTASIYHFPKEDRAMRAKSIPFLTPTLHQIFTQDVQYKELTNNARTAESTEYGGNKYRRNG</sequence>
<evidence type="ECO:0000256" key="1">
    <source>
        <dbReference type="SAM" id="MobiDB-lite"/>
    </source>
</evidence>
<proteinExistence type="predicted"/>
<comment type="caution">
    <text evidence="2">The sequence shown here is derived from an EMBL/GenBank/DDBJ whole genome shotgun (WGS) entry which is preliminary data.</text>
</comment>
<keyword evidence="3" id="KW-1185">Reference proteome</keyword>
<gene>
    <name evidence="2" type="ORF">Hypma_003335</name>
</gene>
<feature type="region of interest" description="Disordered" evidence="1">
    <location>
        <begin position="48"/>
        <end position="67"/>
    </location>
</feature>
<protein>
    <submittedName>
        <fullName evidence="2">Uncharacterized protein</fullName>
    </submittedName>
</protein>
<reference evidence="2" key="1">
    <citation type="submission" date="2018-04" db="EMBL/GenBank/DDBJ databases">
        <title>Whole genome sequencing of Hypsizygus marmoreus.</title>
        <authorList>
            <person name="Choi I.-G."/>
            <person name="Min B."/>
            <person name="Kim J.-G."/>
            <person name="Kim S."/>
            <person name="Oh Y.-L."/>
            <person name="Kong W.-S."/>
            <person name="Park H."/>
            <person name="Jeong J."/>
            <person name="Song E.-S."/>
        </authorList>
    </citation>
    <scope>NUCLEOTIDE SEQUENCE [LARGE SCALE GENOMIC DNA]</scope>
    <source>
        <strain evidence="2">51987-8</strain>
    </source>
</reference>
<evidence type="ECO:0000313" key="2">
    <source>
        <dbReference type="EMBL" id="RDB16159.1"/>
    </source>
</evidence>
<dbReference type="EMBL" id="LUEZ02000131">
    <property type="protein sequence ID" value="RDB16159.1"/>
    <property type="molecule type" value="Genomic_DNA"/>
</dbReference>
<dbReference type="AlphaFoldDB" id="A0A369J2C2"/>
<dbReference type="Proteomes" id="UP000076154">
    <property type="component" value="Unassembled WGS sequence"/>
</dbReference>
<organism evidence="2 3">
    <name type="scientific">Hypsizygus marmoreus</name>
    <name type="common">White beech mushroom</name>
    <name type="synonym">Agaricus marmoreus</name>
    <dbReference type="NCBI Taxonomy" id="39966"/>
    <lineage>
        <taxon>Eukaryota</taxon>
        <taxon>Fungi</taxon>
        <taxon>Dikarya</taxon>
        <taxon>Basidiomycota</taxon>
        <taxon>Agaricomycotina</taxon>
        <taxon>Agaricomycetes</taxon>
        <taxon>Agaricomycetidae</taxon>
        <taxon>Agaricales</taxon>
        <taxon>Tricholomatineae</taxon>
        <taxon>Lyophyllaceae</taxon>
        <taxon>Hypsizygus</taxon>
    </lineage>
</organism>